<dbReference type="EMBL" id="GBRH01180643">
    <property type="protein sequence ID" value="JAE17253.1"/>
    <property type="molecule type" value="Transcribed_RNA"/>
</dbReference>
<name>A0A0A9G976_ARUDO</name>
<feature type="compositionally biased region" description="Low complexity" evidence="1">
    <location>
        <begin position="1"/>
        <end position="22"/>
    </location>
</feature>
<organism evidence="2">
    <name type="scientific">Arundo donax</name>
    <name type="common">Giant reed</name>
    <name type="synonym">Donax arundinaceus</name>
    <dbReference type="NCBI Taxonomy" id="35708"/>
    <lineage>
        <taxon>Eukaryota</taxon>
        <taxon>Viridiplantae</taxon>
        <taxon>Streptophyta</taxon>
        <taxon>Embryophyta</taxon>
        <taxon>Tracheophyta</taxon>
        <taxon>Spermatophyta</taxon>
        <taxon>Magnoliopsida</taxon>
        <taxon>Liliopsida</taxon>
        <taxon>Poales</taxon>
        <taxon>Poaceae</taxon>
        <taxon>PACMAD clade</taxon>
        <taxon>Arundinoideae</taxon>
        <taxon>Arundineae</taxon>
        <taxon>Arundo</taxon>
    </lineage>
</organism>
<evidence type="ECO:0000256" key="1">
    <source>
        <dbReference type="SAM" id="MobiDB-lite"/>
    </source>
</evidence>
<dbReference type="AlphaFoldDB" id="A0A0A9G976"/>
<sequence>MGSQGKSSKRSISPSPLSGSGPAEKGGNGDQRETQGRG</sequence>
<reference evidence="2" key="2">
    <citation type="journal article" date="2015" name="Data Brief">
        <title>Shoot transcriptome of the giant reed, Arundo donax.</title>
        <authorList>
            <person name="Barrero R.A."/>
            <person name="Guerrero F.D."/>
            <person name="Moolhuijzen P."/>
            <person name="Goolsby J.A."/>
            <person name="Tidwell J."/>
            <person name="Bellgard S.E."/>
            <person name="Bellgard M.I."/>
        </authorList>
    </citation>
    <scope>NUCLEOTIDE SEQUENCE</scope>
    <source>
        <tissue evidence="2">Shoot tissue taken approximately 20 cm above the soil surface</tissue>
    </source>
</reference>
<reference evidence="2" key="1">
    <citation type="submission" date="2014-09" db="EMBL/GenBank/DDBJ databases">
        <authorList>
            <person name="Magalhaes I.L.F."/>
            <person name="Oliveira U."/>
            <person name="Santos F.R."/>
            <person name="Vidigal T.H.D.A."/>
            <person name="Brescovit A.D."/>
            <person name="Santos A.J."/>
        </authorList>
    </citation>
    <scope>NUCLEOTIDE SEQUENCE</scope>
    <source>
        <tissue evidence="2">Shoot tissue taken approximately 20 cm above the soil surface</tissue>
    </source>
</reference>
<proteinExistence type="predicted"/>
<feature type="region of interest" description="Disordered" evidence="1">
    <location>
        <begin position="1"/>
        <end position="38"/>
    </location>
</feature>
<accession>A0A0A9G976</accession>
<evidence type="ECO:0000313" key="2">
    <source>
        <dbReference type="EMBL" id="JAE17253.1"/>
    </source>
</evidence>
<protein>
    <submittedName>
        <fullName evidence="2">Uncharacterized protein</fullName>
    </submittedName>
</protein>